<keyword evidence="1" id="KW-0732">Signal</keyword>
<comment type="caution">
    <text evidence="3">The sequence shown here is derived from an EMBL/GenBank/DDBJ whole genome shotgun (WGS) entry which is preliminary data.</text>
</comment>
<dbReference type="PANTHER" id="PTHR30069:SF29">
    <property type="entry name" value="HEMOGLOBIN AND HEMOGLOBIN-HAPTOGLOBIN-BINDING PROTEIN 1-RELATED"/>
    <property type="match status" value="1"/>
</dbReference>
<proteinExistence type="predicted"/>
<accession>A0A644VLW9</accession>
<evidence type="ECO:0000259" key="2">
    <source>
        <dbReference type="Pfam" id="PF07715"/>
    </source>
</evidence>
<dbReference type="PANTHER" id="PTHR30069">
    <property type="entry name" value="TONB-DEPENDENT OUTER MEMBRANE RECEPTOR"/>
    <property type="match status" value="1"/>
</dbReference>
<dbReference type="InterPro" id="IPR012910">
    <property type="entry name" value="Plug_dom"/>
</dbReference>
<reference evidence="3" key="1">
    <citation type="submission" date="2019-08" db="EMBL/GenBank/DDBJ databases">
        <authorList>
            <person name="Kucharzyk K."/>
            <person name="Murdoch R.W."/>
            <person name="Higgins S."/>
            <person name="Loffler F."/>
        </authorList>
    </citation>
    <scope>NUCLEOTIDE SEQUENCE</scope>
</reference>
<organism evidence="3">
    <name type="scientific">bioreactor metagenome</name>
    <dbReference type="NCBI Taxonomy" id="1076179"/>
    <lineage>
        <taxon>unclassified sequences</taxon>
        <taxon>metagenomes</taxon>
        <taxon>ecological metagenomes</taxon>
    </lineage>
</organism>
<dbReference type="GO" id="GO:0015344">
    <property type="term" value="F:siderophore uptake transmembrane transporter activity"/>
    <property type="evidence" value="ECO:0007669"/>
    <property type="project" value="TreeGrafter"/>
</dbReference>
<name>A0A644VLW9_9ZZZZ</name>
<dbReference type="AlphaFoldDB" id="A0A644VLW9"/>
<dbReference type="Pfam" id="PF07715">
    <property type="entry name" value="Plug"/>
    <property type="match status" value="1"/>
</dbReference>
<feature type="domain" description="TonB-dependent receptor plug" evidence="2">
    <location>
        <begin position="687"/>
        <end position="773"/>
    </location>
</feature>
<dbReference type="GO" id="GO:0044718">
    <property type="term" value="P:siderophore transmembrane transport"/>
    <property type="evidence" value="ECO:0007669"/>
    <property type="project" value="TreeGrafter"/>
</dbReference>
<evidence type="ECO:0000256" key="1">
    <source>
        <dbReference type="ARBA" id="ARBA00022729"/>
    </source>
</evidence>
<dbReference type="Gene3D" id="2.170.130.10">
    <property type="entry name" value="TonB-dependent receptor, plug domain"/>
    <property type="match status" value="1"/>
</dbReference>
<dbReference type="PROSITE" id="PS51257">
    <property type="entry name" value="PROKAR_LIPOPROTEIN"/>
    <property type="match status" value="1"/>
</dbReference>
<dbReference type="EMBL" id="VSSQ01000350">
    <property type="protein sequence ID" value="MPL92180.1"/>
    <property type="molecule type" value="Genomic_DNA"/>
</dbReference>
<protein>
    <recommendedName>
        <fullName evidence="2">TonB-dependent receptor plug domain-containing protein</fullName>
    </recommendedName>
</protein>
<dbReference type="InterPro" id="IPR039426">
    <property type="entry name" value="TonB-dep_rcpt-like"/>
</dbReference>
<dbReference type="Gene3D" id="2.60.40.1930">
    <property type="match status" value="1"/>
</dbReference>
<gene>
    <name evidence="3" type="ORF">SDC9_38277</name>
</gene>
<dbReference type="SUPFAM" id="SSF56935">
    <property type="entry name" value="Porins"/>
    <property type="match status" value="1"/>
</dbReference>
<sequence>MNKLLRTGIAEILLLFLSASACAVTPDFALNTTLRFSRMWKQAPQEKVYLHTDKPFYYSAGEDIWFRAHIVNATTHKPDTRSQFVYVELIDKSDSVITRVKIKRNGSGAAGRITLSPEIAPGEYILRSYTYWMQNVAEDFFFHKKINIGNMIDDRVRITTNFGTPENGKIPLTITFKNTFSMPLSGKTIEIKQNYIRRNRKTTNLITNQQGEIHLQIESDTISDVKRLLEITLNEPGLSFNRKIQVPDLKSDFDVQFFPESGVFLDNQIQTIAFKAIGSNGLSINISGKIFNQQHQEICELITLNKGMGKIIMHTYPGENYYAVVQTENGLQKKIDLPATSATGISMKLKTVRGKVYFQILNQSHLDIKSLFMQVHTRGMVYLFTPLTETEGFISENMLPSGINTFSIIDSTGNTWCERIGFIRSNNFPVITMESDKSKYGKREPVELNFKLLDQDTIPAKGSFSVSVTDNLLVKNDSINNDILSYLLLSSDLKGYIEEPQQYFRDNSWQTLEKTDLLMLTQGWRRFNTGEIIKGIYPKTDYYLEVGQAISGRVLNLFNKPAKNSEVIFFSNFKNQISTAKTDSAGLFIVDGIQFPDSTQIILKAKSRSNIIDVELIPDKDIFPGYKSAIPFNQDDKTVVQDDYLNLSKERYYNEGGMLVINLDEFTVKGEIKRTENEYYYSGSADNSIDSKKLESYGNQSVLDVIRSFPGVQVSGDVVSIRGSSGNPLFLIDGIETEEIEDLQFLNASDIEEISLFKGASASLFGSRGGNGVIAITLKQGALLQSITPPSLVRYAPLGYQQPVEFYVPKYDVDSIRNQSKPDLRTTIYWTPNAETDENGNIRLKFYTADKPNDYQVDLEGVSENGEICKFKGILKRE</sequence>
<dbReference type="PROSITE" id="PS52016">
    <property type="entry name" value="TONB_DEPENDENT_REC_3"/>
    <property type="match status" value="1"/>
</dbReference>
<dbReference type="InterPro" id="IPR037066">
    <property type="entry name" value="Plug_dom_sf"/>
</dbReference>
<evidence type="ECO:0000313" key="3">
    <source>
        <dbReference type="EMBL" id="MPL92180.1"/>
    </source>
</evidence>